<evidence type="ECO:0000313" key="5">
    <source>
        <dbReference type="EMBL" id="GKT31684.1"/>
    </source>
</evidence>
<keyword evidence="2" id="KW-0863">Zinc-finger</keyword>
<evidence type="ECO:0000256" key="2">
    <source>
        <dbReference type="PROSITE-ProRule" id="PRU00175"/>
    </source>
</evidence>
<protein>
    <submittedName>
        <fullName evidence="5">Zip3/RNF212-like protein</fullName>
    </submittedName>
</protein>
<evidence type="ECO:0000313" key="6">
    <source>
        <dbReference type="Proteomes" id="UP001057375"/>
    </source>
</evidence>
<dbReference type="PROSITE" id="PS50089">
    <property type="entry name" value="ZF_RING_2"/>
    <property type="match status" value="1"/>
</dbReference>
<dbReference type="Pfam" id="PF14634">
    <property type="entry name" value="zf-RING_5"/>
    <property type="match status" value="1"/>
</dbReference>
<accession>A0ABQ5KGQ0</accession>
<keyword evidence="2" id="KW-0862">Zinc</keyword>
<dbReference type="SUPFAM" id="SSF57850">
    <property type="entry name" value="RING/U-box"/>
    <property type="match status" value="1"/>
</dbReference>
<dbReference type="EMBL" id="BQXS01009717">
    <property type="protein sequence ID" value="GKT31684.1"/>
    <property type="molecule type" value="Genomic_DNA"/>
</dbReference>
<keyword evidence="6" id="KW-1185">Reference proteome</keyword>
<feature type="domain" description="RING-type" evidence="4">
    <location>
        <begin position="8"/>
        <end position="49"/>
    </location>
</feature>
<evidence type="ECO:0000256" key="3">
    <source>
        <dbReference type="SAM" id="MobiDB-lite"/>
    </source>
</evidence>
<organism evidence="5 6">
    <name type="scientific">Aduncisulcus paluster</name>
    <dbReference type="NCBI Taxonomy" id="2918883"/>
    <lineage>
        <taxon>Eukaryota</taxon>
        <taxon>Metamonada</taxon>
        <taxon>Carpediemonas-like organisms</taxon>
        <taxon>Aduncisulcus</taxon>
    </lineage>
</organism>
<proteinExistence type="predicted"/>
<name>A0ABQ5KGQ0_9EUKA</name>
<dbReference type="PANTHER" id="PTHR22663:SF17">
    <property type="entry name" value="RING FINGER PROTEIN NARYA-RELATED"/>
    <property type="match status" value="1"/>
</dbReference>
<dbReference type="Proteomes" id="UP001057375">
    <property type="component" value="Unassembled WGS sequence"/>
</dbReference>
<comment type="caution">
    <text evidence="5">The sequence shown here is derived from an EMBL/GenBank/DDBJ whole genome shotgun (WGS) entry which is preliminary data.</text>
</comment>
<reference evidence="5" key="1">
    <citation type="submission" date="2022-03" db="EMBL/GenBank/DDBJ databases">
        <title>Draft genome sequence of Aduncisulcus paluster, a free-living microaerophilic Fornicata.</title>
        <authorList>
            <person name="Yuyama I."/>
            <person name="Kume K."/>
            <person name="Tamura T."/>
            <person name="Inagaki Y."/>
            <person name="Hashimoto T."/>
        </authorList>
    </citation>
    <scope>NUCLEOTIDE SEQUENCE</scope>
    <source>
        <strain evidence="5">NY0171</strain>
    </source>
</reference>
<keyword evidence="1" id="KW-0469">Meiosis</keyword>
<dbReference type="InterPro" id="IPR042123">
    <property type="entry name" value="Zip3/RNF212-like"/>
</dbReference>
<dbReference type="PANTHER" id="PTHR22663">
    <property type="entry name" value="RING FINGER PROTEIN NARYA-RELATED"/>
    <property type="match status" value="1"/>
</dbReference>
<sequence length="314" mass="35499">MPSPKFYCNICWRSLLFDQPNAFTSCGHFICAECQQFSPGQDIICPFCSSNCSTIPISHDLSRIPGSVRRFFMDPQDLLSQAIEVYKFQVSHRNARDSSVKEQLLKFSAVSADLKHAKRELQDPNGIVSKLKGEISSLRSSIERMRMERKRMVNSSRTMHKSSEKVVFSRQRPPEGRGMSVARHGGNETFRLQRMELSKSARTFKPPKDMAIRREGSVSLLLSTPLLSSRPAPPPGRQSSRYPPSKYSESSRKHRSNSKLAIYRTPALGHQATPEPTRLSVPRLLHSSHRKSVSVGRVDETHESSLSRFDLLAK</sequence>
<dbReference type="InterPro" id="IPR013083">
    <property type="entry name" value="Znf_RING/FYVE/PHD"/>
</dbReference>
<evidence type="ECO:0000256" key="1">
    <source>
        <dbReference type="ARBA" id="ARBA00023254"/>
    </source>
</evidence>
<dbReference type="InterPro" id="IPR001841">
    <property type="entry name" value="Znf_RING"/>
</dbReference>
<feature type="compositionally biased region" description="Basic and acidic residues" evidence="3">
    <location>
        <begin position="297"/>
        <end position="314"/>
    </location>
</feature>
<feature type="region of interest" description="Disordered" evidence="3">
    <location>
        <begin position="224"/>
        <end position="314"/>
    </location>
</feature>
<keyword evidence="2" id="KW-0479">Metal-binding</keyword>
<gene>
    <name evidence="5" type="ORF">ADUPG1_006063</name>
</gene>
<feature type="region of interest" description="Disordered" evidence="3">
    <location>
        <begin position="150"/>
        <end position="183"/>
    </location>
</feature>
<evidence type="ECO:0000259" key="4">
    <source>
        <dbReference type="PROSITE" id="PS50089"/>
    </source>
</evidence>
<dbReference type="Gene3D" id="3.30.40.10">
    <property type="entry name" value="Zinc/RING finger domain, C3HC4 (zinc finger)"/>
    <property type="match status" value="1"/>
</dbReference>